<reference evidence="8" key="1">
    <citation type="submission" date="2020-03" db="EMBL/GenBank/DDBJ databases">
        <title>Studies in the Genomics of Life Span.</title>
        <authorList>
            <person name="Glass D."/>
        </authorList>
    </citation>
    <scope>NUCLEOTIDE SEQUENCE</scope>
    <source>
        <strain evidence="8">SUZIE</strain>
        <tissue evidence="8">Muscle</tissue>
    </source>
</reference>
<comment type="subunit">
    <text evidence="5">Interacts with NUPR1; regulates apoptotic process.</text>
</comment>
<evidence type="ECO:0000256" key="4">
    <source>
        <dbReference type="ARBA" id="ARBA00037621"/>
    </source>
</evidence>
<comment type="similarity">
    <text evidence="2">Belongs to the pro/parathymosin family.</text>
</comment>
<dbReference type="Pfam" id="PF03247">
    <property type="entry name" value="Prothymosin"/>
    <property type="match status" value="1"/>
</dbReference>
<keyword evidence="3" id="KW-0539">Nucleus</keyword>
<dbReference type="PANTHER" id="PTHR22745:SF0">
    <property type="entry name" value="PROTHYMOSIN ALPHA"/>
    <property type="match status" value="1"/>
</dbReference>
<dbReference type="GO" id="GO:0043066">
    <property type="term" value="P:negative regulation of apoptotic process"/>
    <property type="evidence" value="ECO:0007669"/>
    <property type="project" value="TreeGrafter"/>
</dbReference>
<dbReference type="GO" id="GO:0042393">
    <property type="term" value="F:histone binding"/>
    <property type="evidence" value="ECO:0007669"/>
    <property type="project" value="TreeGrafter"/>
</dbReference>
<accession>A0AA41TA42</accession>
<sequence>MGSPTCLTKPEAAMDTRCEITTKDLKEEKEVMEEAKRGREALLKGMLMRKMGSQRFTVRQLKERREVMVRKRVEMKTRRPRQPGHMAAAEDEDDVDTKTQKTDEDD</sequence>
<organism evidence="8 9">
    <name type="scientific">Sciurus carolinensis</name>
    <name type="common">Eastern gray squirrel</name>
    <dbReference type="NCBI Taxonomy" id="30640"/>
    <lineage>
        <taxon>Eukaryota</taxon>
        <taxon>Metazoa</taxon>
        <taxon>Chordata</taxon>
        <taxon>Craniata</taxon>
        <taxon>Vertebrata</taxon>
        <taxon>Euteleostomi</taxon>
        <taxon>Mammalia</taxon>
        <taxon>Eutheria</taxon>
        <taxon>Euarchontoglires</taxon>
        <taxon>Glires</taxon>
        <taxon>Rodentia</taxon>
        <taxon>Sciuromorpha</taxon>
        <taxon>Sciuridae</taxon>
        <taxon>Sciurinae</taxon>
        <taxon>Sciurini</taxon>
        <taxon>Sciurus</taxon>
    </lineage>
</organism>
<comment type="subcellular location">
    <subcellularLocation>
        <location evidence="1">Nucleus</location>
    </subcellularLocation>
</comment>
<feature type="region of interest" description="Disordered" evidence="7">
    <location>
        <begin position="71"/>
        <end position="106"/>
    </location>
</feature>
<dbReference type="GO" id="GO:0005634">
    <property type="term" value="C:nucleus"/>
    <property type="evidence" value="ECO:0007669"/>
    <property type="project" value="UniProtKB-SubCell"/>
</dbReference>
<keyword evidence="9" id="KW-1185">Reference proteome</keyword>
<evidence type="ECO:0000256" key="3">
    <source>
        <dbReference type="ARBA" id="ARBA00023242"/>
    </source>
</evidence>
<evidence type="ECO:0000256" key="2">
    <source>
        <dbReference type="ARBA" id="ARBA00008032"/>
    </source>
</evidence>
<dbReference type="InterPro" id="IPR004931">
    <property type="entry name" value="Pro/parathymosin"/>
</dbReference>
<gene>
    <name evidence="8" type="ORF">SUZIE_200190</name>
</gene>
<name>A0AA41TA42_SCICA</name>
<feature type="compositionally biased region" description="Basic and acidic residues" evidence="7">
    <location>
        <begin position="96"/>
        <end position="106"/>
    </location>
</feature>
<evidence type="ECO:0000313" key="9">
    <source>
        <dbReference type="Proteomes" id="UP001166674"/>
    </source>
</evidence>
<protein>
    <recommendedName>
        <fullName evidence="6">Prothymosin alpha</fullName>
    </recommendedName>
</protein>
<dbReference type="Proteomes" id="UP001166674">
    <property type="component" value="Unassembled WGS sequence"/>
</dbReference>
<evidence type="ECO:0000256" key="6">
    <source>
        <dbReference type="ARBA" id="ARBA00040447"/>
    </source>
</evidence>
<evidence type="ECO:0000256" key="1">
    <source>
        <dbReference type="ARBA" id="ARBA00004123"/>
    </source>
</evidence>
<dbReference type="GO" id="GO:0045944">
    <property type="term" value="P:positive regulation of transcription by RNA polymerase II"/>
    <property type="evidence" value="ECO:0007669"/>
    <property type="project" value="TreeGrafter"/>
</dbReference>
<evidence type="ECO:0000256" key="7">
    <source>
        <dbReference type="SAM" id="MobiDB-lite"/>
    </source>
</evidence>
<evidence type="ECO:0000256" key="5">
    <source>
        <dbReference type="ARBA" id="ARBA00038744"/>
    </source>
</evidence>
<comment type="caution">
    <text evidence="8">The sequence shown here is derived from an EMBL/GenBank/DDBJ whole genome shotgun (WGS) entry which is preliminary data.</text>
</comment>
<comment type="function">
    <text evidence="4">Prothymosin alpha may mediate immune function by conferring resistance to certain opportunistic infections.</text>
</comment>
<dbReference type="AlphaFoldDB" id="A0AA41TA42"/>
<proteinExistence type="inferred from homology"/>
<dbReference type="EMBL" id="JAATJV010427200">
    <property type="protein sequence ID" value="MBZ3888887.1"/>
    <property type="molecule type" value="Genomic_DNA"/>
</dbReference>
<dbReference type="PANTHER" id="PTHR22745">
    <property type="entry name" value="PROTHYMOSIN ALPHA"/>
    <property type="match status" value="1"/>
</dbReference>
<evidence type="ECO:0000313" key="8">
    <source>
        <dbReference type="EMBL" id="MBZ3888887.1"/>
    </source>
</evidence>